<protein>
    <submittedName>
        <fullName evidence="2">Uncharacterized protein</fullName>
    </submittedName>
</protein>
<sequence>MPAQQEAGAPRGLGGPRPSRARARRNPPSRVPLELRCPPHGRRDFTDMSSGMRQARDAAVLARIAECLAQPLRSRRGPRRVKLQSNEAIQPCRHGNGSGSNRPCLIGCAGAPVSGVHVAFGHHREVPVHPATQWGSDVSDGAQVLDSGGTVRPFLTPALSACWRERRQRIHRPGGRRANGLVQRCLGGVRPSTVTCDGSRHAEMVGKCEGEADLPDFFGPFQPWNMTSASSVEQPRC</sequence>
<proteinExistence type="predicted"/>
<evidence type="ECO:0000256" key="1">
    <source>
        <dbReference type="SAM" id="MobiDB-lite"/>
    </source>
</evidence>
<accession>A0A5E5BMV7</accession>
<name>A0A5E5BMV7_9BURK</name>
<gene>
    <name evidence="2" type="ORF">PSP31121_05338</name>
</gene>
<dbReference type="Proteomes" id="UP000335538">
    <property type="component" value="Unassembled WGS sequence"/>
</dbReference>
<organism evidence="2 3">
    <name type="scientific">Pandoraea sputorum</name>
    <dbReference type="NCBI Taxonomy" id="93222"/>
    <lineage>
        <taxon>Bacteria</taxon>
        <taxon>Pseudomonadati</taxon>
        <taxon>Pseudomonadota</taxon>
        <taxon>Betaproteobacteria</taxon>
        <taxon>Burkholderiales</taxon>
        <taxon>Burkholderiaceae</taxon>
        <taxon>Pandoraea</taxon>
    </lineage>
</organism>
<dbReference type="AlphaFoldDB" id="A0A5E5BMV7"/>
<feature type="region of interest" description="Disordered" evidence="1">
    <location>
        <begin position="1"/>
        <end position="51"/>
    </location>
</feature>
<reference evidence="2 3" key="1">
    <citation type="submission" date="2019-08" db="EMBL/GenBank/DDBJ databases">
        <authorList>
            <person name="Peeters C."/>
        </authorList>
    </citation>
    <scope>NUCLEOTIDE SEQUENCE [LARGE SCALE GENOMIC DNA]</scope>
    <source>
        <strain evidence="2 3">LMG 31121</strain>
    </source>
</reference>
<evidence type="ECO:0000313" key="2">
    <source>
        <dbReference type="EMBL" id="VVE85640.1"/>
    </source>
</evidence>
<dbReference type="EMBL" id="CABPSR010000030">
    <property type="protein sequence ID" value="VVE85640.1"/>
    <property type="molecule type" value="Genomic_DNA"/>
</dbReference>
<evidence type="ECO:0000313" key="3">
    <source>
        <dbReference type="Proteomes" id="UP000335538"/>
    </source>
</evidence>